<sequence length="122" mass="14017">MTAKAARTFAPGVWTSLFNCILEKEIIPSQWRHIRAQGIDKENGKPDDDLGRWRPLFIANVGLRMLSAVLARRMTQWTSFHRVISDYQVGFFPTNGTTLNIFKCRDRLHRNEIAISIDLTDA</sequence>
<gene>
    <name evidence="1" type="ORF">ADUPG1_005685</name>
</gene>
<dbReference type="Proteomes" id="UP001057375">
    <property type="component" value="Unassembled WGS sequence"/>
</dbReference>
<organism evidence="1 2">
    <name type="scientific">Aduncisulcus paluster</name>
    <dbReference type="NCBI Taxonomy" id="2918883"/>
    <lineage>
        <taxon>Eukaryota</taxon>
        <taxon>Metamonada</taxon>
        <taxon>Carpediemonas-like organisms</taxon>
        <taxon>Aduncisulcus</taxon>
    </lineage>
</organism>
<evidence type="ECO:0000313" key="1">
    <source>
        <dbReference type="EMBL" id="GKT30919.1"/>
    </source>
</evidence>
<proteinExistence type="predicted"/>
<feature type="non-terminal residue" evidence="1">
    <location>
        <position position="122"/>
    </location>
</feature>
<evidence type="ECO:0008006" key="3">
    <source>
        <dbReference type="Google" id="ProtNLM"/>
    </source>
</evidence>
<dbReference type="EMBL" id="BQXS01009170">
    <property type="protein sequence ID" value="GKT30919.1"/>
    <property type="molecule type" value="Genomic_DNA"/>
</dbReference>
<protein>
    <recommendedName>
        <fullName evidence="3">Reverse transcriptase</fullName>
    </recommendedName>
</protein>
<comment type="caution">
    <text evidence="1">The sequence shown here is derived from an EMBL/GenBank/DDBJ whole genome shotgun (WGS) entry which is preliminary data.</text>
</comment>
<name>A0ABQ5KEG4_9EUKA</name>
<keyword evidence="2" id="KW-1185">Reference proteome</keyword>
<accession>A0ABQ5KEG4</accession>
<reference evidence="1" key="1">
    <citation type="submission" date="2022-03" db="EMBL/GenBank/DDBJ databases">
        <title>Draft genome sequence of Aduncisulcus paluster, a free-living microaerophilic Fornicata.</title>
        <authorList>
            <person name="Yuyama I."/>
            <person name="Kume K."/>
            <person name="Tamura T."/>
            <person name="Inagaki Y."/>
            <person name="Hashimoto T."/>
        </authorList>
    </citation>
    <scope>NUCLEOTIDE SEQUENCE</scope>
    <source>
        <strain evidence="1">NY0171</strain>
    </source>
</reference>
<evidence type="ECO:0000313" key="2">
    <source>
        <dbReference type="Proteomes" id="UP001057375"/>
    </source>
</evidence>